<dbReference type="InterPro" id="IPR034291">
    <property type="entry name" value="TMP_synthase"/>
</dbReference>
<keyword evidence="5 10" id="KW-0460">Magnesium</keyword>
<evidence type="ECO:0000256" key="8">
    <source>
        <dbReference type="ARBA" id="ARBA00047851"/>
    </source>
</evidence>
<evidence type="ECO:0000313" key="15">
    <source>
        <dbReference type="Proteomes" id="UP000324638"/>
    </source>
</evidence>
<evidence type="ECO:0000256" key="9">
    <source>
        <dbReference type="ARBA" id="ARBA00047883"/>
    </source>
</evidence>
<dbReference type="InterPro" id="IPR036206">
    <property type="entry name" value="ThiamineP_synth_sf"/>
</dbReference>
<feature type="binding site" evidence="10">
    <location>
        <position position="167"/>
    </location>
    <ligand>
        <name>2-[(2R,5Z)-2-carboxy-4-methylthiazol-5(2H)-ylidene]ethyl phosphate</name>
        <dbReference type="ChEBI" id="CHEBI:62899"/>
    </ligand>
</feature>
<feature type="domain" description="Thiamine phosphate synthase/TenI" evidence="13">
    <location>
        <begin position="10"/>
        <end position="190"/>
    </location>
</feature>
<accession>A0A5C8D5F7</accession>
<feature type="binding site" evidence="10">
    <location>
        <position position="111"/>
    </location>
    <ligand>
        <name>4-amino-2-methyl-5-(diphosphooxymethyl)pyrimidine</name>
        <dbReference type="ChEBI" id="CHEBI:57841"/>
    </ligand>
</feature>
<comment type="function">
    <text evidence="1 10">Condenses 4-methyl-5-(beta-hydroxyethyl)thiazole monophosphate (THZ-P) and 2-methyl-4-amino-5-hydroxymethyl pyrimidine pyrophosphate (HMP-PP) to form thiamine monophosphate (TMP).</text>
</comment>
<proteinExistence type="inferred from homology"/>
<evidence type="ECO:0000256" key="10">
    <source>
        <dbReference type="HAMAP-Rule" id="MF_00097"/>
    </source>
</evidence>
<name>A0A5C8D5F7_9SPIR</name>
<dbReference type="GO" id="GO:0000287">
    <property type="term" value="F:magnesium ion binding"/>
    <property type="evidence" value="ECO:0007669"/>
    <property type="project" value="UniProtKB-UniRule"/>
</dbReference>
<comment type="similarity">
    <text evidence="10 11">Belongs to the thiamine-phosphate synthase family.</text>
</comment>
<reference evidence="14 15" key="1">
    <citation type="journal article" date="1992" name="Lakartidningen">
        <title>[Penicillin V and not amoxicillin is the first choice preparation in acute otitis].</title>
        <authorList>
            <person name="Kamme C."/>
            <person name="Lundgren K."/>
            <person name="Prellner K."/>
        </authorList>
    </citation>
    <scope>NUCLEOTIDE SEQUENCE [LARGE SCALE GENOMIC DNA]</scope>
    <source>
        <strain evidence="14 15">513A</strain>
    </source>
</reference>
<evidence type="ECO:0000313" key="14">
    <source>
        <dbReference type="EMBL" id="TXJ20747.1"/>
    </source>
</evidence>
<feature type="binding site" evidence="10">
    <location>
        <begin position="187"/>
        <end position="188"/>
    </location>
    <ligand>
        <name>2-[(2R,5Z)-2-carboxy-4-methylthiazol-5(2H)-ylidene]ethyl phosphate</name>
        <dbReference type="ChEBI" id="CHEBI:62899"/>
    </ligand>
</feature>
<dbReference type="GO" id="GO:0005737">
    <property type="term" value="C:cytoplasm"/>
    <property type="evidence" value="ECO:0007669"/>
    <property type="project" value="TreeGrafter"/>
</dbReference>
<feature type="binding site" evidence="10">
    <location>
        <begin position="40"/>
        <end position="44"/>
    </location>
    <ligand>
        <name>4-amino-2-methyl-5-(diphosphooxymethyl)pyrimidine</name>
        <dbReference type="ChEBI" id="CHEBI:57841"/>
    </ligand>
</feature>
<dbReference type="SUPFAM" id="SSF51391">
    <property type="entry name" value="Thiamin phosphate synthase"/>
    <property type="match status" value="1"/>
</dbReference>
<evidence type="ECO:0000256" key="6">
    <source>
        <dbReference type="ARBA" id="ARBA00022977"/>
    </source>
</evidence>
<dbReference type="GO" id="GO:0009229">
    <property type="term" value="P:thiamine diphosphate biosynthetic process"/>
    <property type="evidence" value="ECO:0007669"/>
    <property type="project" value="UniProtKB-UniRule"/>
</dbReference>
<sequence>MRFDKKYAILYAVTDRAWIGKQNLYEQVESALKGGATCVQLREKNLDEELFLEEAIKIKSLCKKYGIPFLVNDNVDIAIKCEADGVHVGQEDTAVSKVRKLVGDKMIIGVSVQNINKALESIKNGADYLGVGAMFSTSTKLDANVIPFENLKSICNAVNIPVVAIGGIGKNNIMKLAGSGADGVALVSAIFGAKNIEEECRELRRLSEQMIKL</sequence>
<evidence type="ECO:0000256" key="7">
    <source>
        <dbReference type="ARBA" id="ARBA00047334"/>
    </source>
</evidence>
<evidence type="ECO:0000259" key="13">
    <source>
        <dbReference type="Pfam" id="PF02581"/>
    </source>
</evidence>
<evidence type="ECO:0000256" key="2">
    <source>
        <dbReference type="ARBA" id="ARBA00005165"/>
    </source>
</evidence>
<evidence type="ECO:0000256" key="5">
    <source>
        <dbReference type="ARBA" id="ARBA00022842"/>
    </source>
</evidence>
<evidence type="ECO:0000256" key="4">
    <source>
        <dbReference type="ARBA" id="ARBA00022723"/>
    </source>
</evidence>
<dbReference type="Gene3D" id="3.20.20.70">
    <property type="entry name" value="Aldolase class I"/>
    <property type="match status" value="1"/>
</dbReference>
<dbReference type="PANTHER" id="PTHR20857:SF23">
    <property type="entry name" value="THIAMINE BIOSYNTHETIC BIFUNCTIONAL ENZYME"/>
    <property type="match status" value="1"/>
</dbReference>
<comment type="caution">
    <text evidence="14">The sequence shown here is derived from an EMBL/GenBank/DDBJ whole genome shotgun (WGS) entry which is preliminary data.</text>
</comment>
<dbReference type="RefSeq" id="WP_147738849.1">
    <property type="nucleotide sequence ID" value="NZ_SAXU01000001.1"/>
</dbReference>
<dbReference type="Pfam" id="PF02581">
    <property type="entry name" value="TMP-TENI"/>
    <property type="match status" value="1"/>
</dbReference>
<keyword evidence="4 10" id="KW-0479">Metal-binding</keyword>
<dbReference type="EMBL" id="SAXU01000001">
    <property type="protein sequence ID" value="TXJ20747.1"/>
    <property type="molecule type" value="Genomic_DNA"/>
</dbReference>
<evidence type="ECO:0000256" key="12">
    <source>
        <dbReference type="RuleBase" id="RU004253"/>
    </source>
</evidence>
<dbReference type="FunFam" id="3.20.20.70:FF:000096">
    <property type="entry name" value="Thiamine-phosphate synthase"/>
    <property type="match status" value="1"/>
</dbReference>
<comment type="catalytic activity">
    <reaction evidence="8 10 11">
        <text>2-(2-carboxy-4-methylthiazol-5-yl)ethyl phosphate + 4-amino-2-methyl-5-(diphosphooxymethyl)pyrimidine + 2 H(+) = thiamine phosphate + CO2 + diphosphate</text>
        <dbReference type="Rhea" id="RHEA:47848"/>
        <dbReference type="ChEBI" id="CHEBI:15378"/>
        <dbReference type="ChEBI" id="CHEBI:16526"/>
        <dbReference type="ChEBI" id="CHEBI:33019"/>
        <dbReference type="ChEBI" id="CHEBI:37575"/>
        <dbReference type="ChEBI" id="CHEBI:57841"/>
        <dbReference type="ChEBI" id="CHEBI:62890"/>
        <dbReference type="EC" id="2.5.1.3"/>
    </reaction>
</comment>
<comment type="catalytic activity">
    <reaction evidence="9 10 11">
        <text>2-[(2R,5Z)-2-carboxy-4-methylthiazol-5(2H)-ylidene]ethyl phosphate + 4-amino-2-methyl-5-(diphosphooxymethyl)pyrimidine + 2 H(+) = thiamine phosphate + CO2 + diphosphate</text>
        <dbReference type="Rhea" id="RHEA:47844"/>
        <dbReference type="ChEBI" id="CHEBI:15378"/>
        <dbReference type="ChEBI" id="CHEBI:16526"/>
        <dbReference type="ChEBI" id="CHEBI:33019"/>
        <dbReference type="ChEBI" id="CHEBI:37575"/>
        <dbReference type="ChEBI" id="CHEBI:57841"/>
        <dbReference type="ChEBI" id="CHEBI:62899"/>
        <dbReference type="EC" id="2.5.1.3"/>
    </reaction>
</comment>
<comment type="catalytic activity">
    <reaction evidence="7 10 11">
        <text>4-methyl-5-(2-phosphooxyethyl)-thiazole + 4-amino-2-methyl-5-(diphosphooxymethyl)pyrimidine + H(+) = thiamine phosphate + diphosphate</text>
        <dbReference type="Rhea" id="RHEA:22328"/>
        <dbReference type="ChEBI" id="CHEBI:15378"/>
        <dbReference type="ChEBI" id="CHEBI:33019"/>
        <dbReference type="ChEBI" id="CHEBI:37575"/>
        <dbReference type="ChEBI" id="CHEBI:57841"/>
        <dbReference type="ChEBI" id="CHEBI:58296"/>
        <dbReference type="EC" id="2.5.1.3"/>
    </reaction>
</comment>
<feature type="binding site" evidence="10">
    <location>
        <position position="73"/>
    </location>
    <ligand>
        <name>Mg(2+)</name>
        <dbReference type="ChEBI" id="CHEBI:18420"/>
    </ligand>
</feature>
<comment type="cofactor">
    <cofactor evidence="10">
        <name>Mg(2+)</name>
        <dbReference type="ChEBI" id="CHEBI:18420"/>
    </cofactor>
    <text evidence="10">Binds 1 Mg(2+) ion per subunit.</text>
</comment>
<dbReference type="GO" id="GO:0009228">
    <property type="term" value="P:thiamine biosynthetic process"/>
    <property type="evidence" value="ECO:0007669"/>
    <property type="project" value="UniProtKB-KW"/>
</dbReference>
<comment type="pathway">
    <text evidence="2 10 12">Cofactor biosynthesis; thiamine diphosphate biosynthesis; thiamine phosphate from 4-amino-2-methyl-5-diphosphomethylpyrimidine and 4-methyl-5-(2-phosphoethyl)-thiazole: step 1/1.</text>
</comment>
<feature type="binding site" evidence="10">
    <location>
        <position position="92"/>
    </location>
    <ligand>
        <name>Mg(2+)</name>
        <dbReference type="ChEBI" id="CHEBI:18420"/>
    </ligand>
</feature>
<dbReference type="PANTHER" id="PTHR20857">
    <property type="entry name" value="THIAMINE-PHOSPHATE PYROPHOSPHORYLASE"/>
    <property type="match status" value="1"/>
</dbReference>
<dbReference type="EC" id="2.5.1.3" evidence="10"/>
<evidence type="ECO:0000256" key="3">
    <source>
        <dbReference type="ARBA" id="ARBA00022679"/>
    </source>
</evidence>
<keyword evidence="3 10" id="KW-0808">Transferase</keyword>
<dbReference type="NCBIfam" id="TIGR00693">
    <property type="entry name" value="thiE"/>
    <property type="match status" value="1"/>
</dbReference>
<dbReference type="HAMAP" id="MF_00097">
    <property type="entry name" value="TMP_synthase"/>
    <property type="match status" value="1"/>
</dbReference>
<gene>
    <name evidence="10 14" type="primary">thiE</name>
    <name evidence="14" type="ORF">EPJ79_06310</name>
</gene>
<dbReference type="CDD" id="cd00564">
    <property type="entry name" value="TMP_TenI"/>
    <property type="match status" value="1"/>
</dbReference>
<protein>
    <recommendedName>
        <fullName evidence="10">Thiamine-phosphate synthase</fullName>
        <shortName evidence="10">TP synthase</shortName>
        <shortName evidence="10">TPS</shortName>
        <ecNumber evidence="10">2.5.1.3</ecNumber>
    </recommendedName>
    <alternativeName>
        <fullName evidence="10">Thiamine-phosphate pyrophosphorylase</fullName>
        <shortName evidence="10">TMP pyrophosphorylase</shortName>
        <shortName evidence="10">TMP-PPase</shortName>
    </alternativeName>
</protein>
<feature type="binding site" evidence="10">
    <location>
        <begin position="137"/>
        <end position="139"/>
    </location>
    <ligand>
        <name>2-[(2R,5Z)-2-carboxy-4-methylthiazol-5(2H)-ylidene]ethyl phosphate</name>
        <dbReference type="ChEBI" id="CHEBI:62899"/>
    </ligand>
</feature>
<dbReference type="InterPro" id="IPR013785">
    <property type="entry name" value="Aldolase_TIM"/>
</dbReference>
<feature type="binding site" evidence="10">
    <location>
        <position position="140"/>
    </location>
    <ligand>
        <name>4-amino-2-methyl-5-(diphosphooxymethyl)pyrimidine</name>
        <dbReference type="ChEBI" id="CHEBI:57841"/>
    </ligand>
</feature>
<evidence type="ECO:0000256" key="11">
    <source>
        <dbReference type="RuleBase" id="RU003826"/>
    </source>
</evidence>
<dbReference type="Proteomes" id="UP000324638">
    <property type="component" value="Unassembled WGS sequence"/>
</dbReference>
<dbReference type="UniPathway" id="UPA00060">
    <property type="reaction ID" value="UER00141"/>
</dbReference>
<keyword evidence="6 10" id="KW-0784">Thiamine biosynthesis</keyword>
<dbReference type="InterPro" id="IPR022998">
    <property type="entry name" value="ThiamineP_synth_TenI"/>
</dbReference>
<evidence type="ECO:0000256" key="1">
    <source>
        <dbReference type="ARBA" id="ARBA00003814"/>
    </source>
</evidence>
<dbReference type="AlphaFoldDB" id="A0A5C8D5F7"/>
<feature type="binding site" evidence="10">
    <location>
        <position position="72"/>
    </location>
    <ligand>
        <name>4-amino-2-methyl-5-(diphosphooxymethyl)pyrimidine</name>
        <dbReference type="ChEBI" id="CHEBI:57841"/>
    </ligand>
</feature>
<organism evidence="14 15">
    <name type="scientific">Brachyspira aalborgi</name>
    <dbReference type="NCBI Taxonomy" id="29522"/>
    <lineage>
        <taxon>Bacteria</taxon>
        <taxon>Pseudomonadati</taxon>
        <taxon>Spirochaetota</taxon>
        <taxon>Spirochaetia</taxon>
        <taxon>Brachyspirales</taxon>
        <taxon>Brachyspiraceae</taxon>
        <taxon>Brachyspira</taxon>
    </lineage>
</organism>
<dbReference type="GO" id="GO:0004789">
    <property type="term" value="F:thiamine-phosphate diphosphorylase activity"/>
    <property type="evidence" value="ECO:0007669"/>
    <property type="project" value="UniProtKB-UniRule"/>
</dbReference>